<dbReference type="EMBL" id="SORF01000004">
    <property type="protein sequence ID" value="TDY49492.1"/>
    <property type="molecule type" value="Genomic_DNA"/>
</dbReference>
<dbReference type="InterPro" id="IPR059186">
    <property type="entry name" value="SACTE_4363"/>
</dbReference>
<name>A0A4R8LQZ4_9BACL</name>
<dbReference type="CDD" id="cd23669">
    <property type="entry name" value="GH55_SacteLam55A-like"/>
    <property type="match status" value="1"/>
</dbReference>
<evidence type="ECO:0000256" key="1">
    <source>
        <dbReference type="SAM" id="SignalP"/>
    </source>
</evidence>
<dbReference type="InterPro" id="IPR012334">
    <property type="entry name" value="Pectin_lyas_fold"/>
</dbReference>
<evidence type="ECO:0000313" key="2">
    <source>
        <dbReference type="EMBL" id="TDY49492.1"/>
    </source>
</evidence>
<evidence type="ECO:0008006" key="4">
    <source>
        <dbReference type="Google" id="ProtNLM"/>
    </source>
</evidence>
<protein>
    <recommendedName>
        <fullName evidence="4">Coagulation factor 5/8 type domain-containing protein</fullName>
    </recommendedName>
</protein>
<dbReference type="InterPro" id="IPR011050">
    <property type="entry name" value="Pectin_lyase_fold/virulence"/>
</dbReference>
<feature type="signal peptide" evidence="1">
    <location>
        <begin position="1"/>
        <end position="24"/>
    </location>
</feature>
<proteinExistence type="predicted"/>
<evidence type="ECO:0000313" key="3">
    <source>
        <dbReference type="Proteomes" id="UP000294581"/>
    </source>
</evidence>
<dbReference type="RefSeq" id="WP_243834964.1">
    <property type="nucleotide sequence ID" value="NZ_SORF01000004.1"/>
</dbReference>
<gene>
    <name evidence="2" type="ORF">C7445_1042</name>
</gene>
<keyword evidence="1" id="KW-0732">Signal</keyword>
<accession>A0A4R8LQZ4</accession>
<dbReference type="Gene3D" id="2.160.20.10">
    <property type="entry name" value="Single-stranded right-handed beta-helix, Pectin lyase-like"/>
    <property type="match status" value="1"/>
</dbReference>
<dbReference type="Proteomes" id="UP000294581">
    <property type="component" value="Unassembled WGS sequence"/>
</dbReference>
<reference evidence="2 3" key="1">
    <citation type="submission" date="2019-03" db="EMBL/GenBank/DDBJ databases">
        <title>Genomic Encyclopedia of Type Strains, Phase IV (KMG-IV): sequencing the most valuable type-strain genomes for metagenomic binning, comparative biology and taxonomic classification.</title>
        <authorList>
            <person name="Goeker M."/>
        </authorList>
    </citation>
    <scope>NUCLEOTIDE SEQUENCE [LARGE SCALE GENOMIC DNA]</scope>
    <source>
        <strain evidence="2 3">DSM 17974</strain>
    </source>
</reference>
<dbReference type="SUPFAM" id="SSF51126">
    <property type="entry name" value="Pectin lyase-like"/>
    <property type="match status" value="1"/>
</dbReference>
<dbReference type="AlphaFoldDB" id="A0A4R8LQZ4"/>
<comment type="caution">
    <text evidence="2">The sequence shown here is derived from an EMBL/GenBank/DDBJ whole genome shotgun (WGS) entry which is preliminary data.</text>
</comment>
<feature type="chain" id="PRO_5039567514" description="Coagulation factor 5/8 type domain-containing protein" evidence="1">
    <location>
        <begin position="25"/>
        <end position="624"/>
    </location>
</feature>
<sequence length="624" mass="67438">MSTRIRWCLGALGCVSLVCSSAWTAVRASTAIVPTSMANQTMFGPDVYVFDPSMPSSAIQQIADSIYNQQETNEFASQGYALLFKPGSYHVDVKEGFYTQVAGLGQNPGDVTIDGNINANAQYNNGNATDNFWRSVENLSVDPTDGVIDNGVKWDPQGMQWAVSQEAPIRRVHVEGNLDLFDFTSSWGAGYASGGFMADSVVDGKVVPASQQQWLSRNNQYGSWSNGVWNMVFVGDTNPPSGTWPAQPYTVVGQTPVIAEKPYLYMDTRGQFNVFVPALQTNRQGVSWENGSTPGRSISIDQFYIAFPNTPVAQINRALDQGKNLIFTPGTYQLTSTIHITHPDTVVLGLGFPTLVAANGQQAISVADVGGVRIAGLILDAGAERTPALMTIGTNHGQAQLHSPHFDFSHDPTILYDLTFRVGGARLGTTDASLVINSNDVIGDDIWLWRADHGTGVGWNQNADANGLIVNGDDVTMYGLFNEHHEQYQTVWNGNGGRVYFYQSEDPYDVPNQSAWMSHNGTVNGYASYKVADDVTSNQVFGIGVYSYFRDAAVIQNSAIEVPNAPGINITHATTVWLNGQPGSEIAHIVNDVGNPVYANSPSDAMRQTLDSFQGSSAPSNVSP</sequence>
<organism evidence="2 3">
    <name type="scientific">Alicyclobacillus sacchari</name>
    <dbReference type="NCBI Taxonomy" id="392010"/>
    <lineage>
        <taxon>Bacteria</taxon>
        <taxon>Bacillati</taxon>
        <taxon>Bacillota</taxon>
        <taxon>Bacilli</taxon>
        <taxon>Bacillales</taxon>
        <taxon>Alicyclobacillaceae</taxon>
        <taxon>Alicyclobacillus</taxon>
    </lineage>
</organism>
<keyword evidence="3" id="KW-1185">Reference proteome</keyword>